<dbReference type="RefSeq" id="WP_115154102.1">
    <property type="nucleotide sequence ID" value="NZ_DBFWLE010000002.1"/>
</dbReference>
<proteinExistence type="predicted"/>
<evidence type="ECO:0000313" key="3">
    <source>
        <dbReference type="EMBL" id="SUB80886.1"/>
    </source>
</evidence>
<dbReference type="InterPro" id="IPR052336">
    <property type="entry name" value="MlaD_Phospholipid_Transporter"/>
</dbReference>
<evidence type="ECO:0000313" key="4">
    <source>
        <dbReference type="Proteomes" id="UP000255283"/>
    </source>
</evidence>
<keyword evidence="1" id="KW-1133">Transmembrane helix</keyword>
<keyword evidence="1" id="KW-0812">Transmembrane</keyword>
<evidence type="ECO:0000256" key="1">
    <source>
        <dbReference type="SAM" id="Phobius"/>
    </source>
</evidence>
<sequence length="300" mass="32665">MKFFTKEVKIALVAILGVVVFFYGVNFLKGLTIFSTATTYYMTFDNLEGLGASTPVYADGYKVGVVKSIDYDYSRKNSTRVAVGINQDMRIPKGSTAEIVKDLMGNIQVNILLANNPRERVEPGGVIPGGVNPGALGAVKGMVPEIEKMLPKLDSILASLNTLLANPAIAQSLGNIQTTTANLAISTQQLNQLMGGLNREVPGMLRKANGVLDNTNRLTNNLAAVDVQETMSQVNRTLANMEAFTDKLNSNKGTLGLLMNDPELYDNLNATMRNADSLMINFKAHPKRYVHFSLFGRKDK</sequence>
<dbReference type="PANTHER" id="PTHR33371:SF4">
    <property type="entry name" value="INTERMEMBRANE PHOSPHOLIPID TRANSPORT SYSTEM BINDING PROTEIN MLAD"/>
    <property type="match status" value="1"/>
</dbReference>
<keyword evidence="1" id="KW-0472">Membrane</keyword>
<feature type="domain" description="Mce/MlaD" evidence="2">
    <location>
        <begin position="38"/>
        <end position="100"/>
    </location>
</feature>
<organism evidence="3 4">
    <name type="scientific">Segatella buccae</name>
    <dbReference type="NCBI Taxonomy" id="28126"/>
    <lineage>
        <taxon>Bacteria</taxon>
        <taxon>Pseudomonadati</taxon>
        <taxon>Bacteroidota</taxon>
        <taxon>Bacteroidia</taxon>
        <taxon>Bacteroidales</taxon>
        <taxon>Prevotellaceae</taxon>
        <taxon>Segatella</taxon>
    </lineage>
</organism>
<protein>
    <submittedName>
        <fullName evidence="3">Virulence factor Mce family protein</fullName>
    </submittedName>
</protein>
<dbReference type="Proteomes" id="UP000255283">
    <property type="component" value="Unassembled WGS sequence"/>
</dbReference>
<name>A0AAQ1UJW0_9BACT</name>
<dbReference type="InterPro" id="IPR003399">
    <property type="entry name" value="Mce/MlaD"/>
</dbReference>
<comment type="caution">
    <text evidence="3">The sequence shown here is derived from an EMBL/GenBank/DDBJ whole genome shotgun (WGS) entry which is preliminary data.</text>
</comment>
<dbReference type="Pfam" id="PF02470">
    <property type="entry name" value="MlaD"/>
    <property type="match status" value="1"/>
</dbReference>
<gene>
    <name evidence="3" type="ORF">NCTC13063_02187</name>
</gene>
<dbReference type="PANTHER" id="PTHR33371">
    <property type="entry name" value="INTERMEMBRANE PHOSPHOLIPID TRANSPORT SYSTEM BINDING PROTEIN MLAD-RELATED"/>
    <property type="match status" value="1"/>
</dbReference>
<dbReference type="AlphaFoldDB" id="A0AAQ1UJW0"/>
<dbReference type="EMBL" id="UGTJ01000001">
    <property type="protein sequence ID" value="SUB80886.1"/>
    <property type="molecule type" value="Genomic_DNA"/>
</dbReference>
<reference evidence="3 4" key="1">
    <citation type="submission" date="2018-06" db="EMBL/GenBank/DDBJ databases">
        <authorList>
            <consortium name="Pathogen Informatics"/>
            <person name="Doyle S."/>
        </authorList>
    </citation>
    <scope>NUCLEOTIDE SEQUENCE [LARGE SCALE GENOMIC DNA]</scope>
    <source>
        <strain evidence="3 4">NCTC13063</strain>
    </source>
</reference>
<evidence type="ECO:0000259" key="2">
    <source>
        <dbReference type="Pfam" id="PF02470"/>
    </source>
</evidence>
<feature type="transmembrane region" description="Helical" evidence="1">
    <location>
        <begin position="12"/>
        <end position="34"/>
    </location>
</feature>
<accession>A0AAQ1UJW0</accession>